<protein>
    <submittedName>
        <fullName evidence="1">Uncharacterized protein</fullName>
    </submittedName>
</protein>
<organism evidence="1">
    <name type="scientific">Candidatus Kentrum sp. LFY</name>
    <dbReference type="NCBI Taxonomy" id="2126342"/>
    <lineage>
        <taxon>Bacteria</taxon>
        <taxon>Pseudomonadati</taxon>
        <taxon>Pseudomonadota</taxon>
        <taxon>Gammaproteobacteria</taxon>
        <taxon>Candidatus Kentrum</taxon>
    </lineage>
</organism>
<sequence>MRTSPRVHLFPRVPPTERFARQMSRHFTERQRCFIDAKSRFIGSSTSFARGFMQFPLDTRSPRLPRFTRYQRFVPGPKIPSYRYLSAIPMQEVISRLCHGSESSLRHPTESGSLSLVRQFVSRYCRLPGMVAVATPGFPDSSSESLELPLQAFRGYRLCCPEFLGEQGYAQFFQQPSQSLEVTDVVSGAGRRECCIGAL</sequence>
<proteinExistence type="predicted"/>
<name>A0A450UGN9_9GAMM</name>
<gene>
    <name evidence="1" type="ORF">BECKLFY1418B_GA0070995_10282</name>
</gene>
<reference evidence="1" key="1">
    <citation type="submission" date="2019-02" db="EMBL/GenBank/DDBJ databases">
        <authorList>
            <person name="Gruber-Vodicka R. H."/>
            <person name="Seah K. B. B."/>
        </authorList>
    </citation>
    <scope>NUCLEOTIDE SEQUENCE</scope>
    <source>
        <strain evidence="1">BECK_M7</strain>
    </source>
</reference>
<evidence type="ECO:0000313" key="1">
    <source>
        <dbReference type="EMBL" id="VFJ91689.1"/>
    </source>
</evidence>
<dbReference type="EMBL" id="CAADFF010000028">
    <property type="protein sequence ID" value="VFJ91689.1"/>
    <property type="molecule type" value="Genomic_DNA"/>
</dbReference>
<accession>A0A450UGN9</accession>
<dbReference type="AlphaFoldDB" id="A0A450UGN9"/>